<dbReference type="InterPro" id="IPR011356">
    <property type="entry name" value="Leucine_aapep/pepB"/>
</dbReference>
<dbReference type="GO" id="GO:0008233">
    <property type="term" value="F:peptidase activity"/>
    <property type="evidence" value="ECO:0000318"/>
    <property type="project" value="GO_Central"/>
</dbReference>
<evidence type="ECO:0000256" key="1">
    <source>
        <dbReference type="ARBA" id="ARBA00009528"/>
    </source>
</evidence>
<evidence type="ECO:0000256" key="3">
    <source>
        <dbReference type="ARBA" id="ARBA00022670"/>
    </source>
</evidence>
<dbReference type="Pfam" id="PF00883">
    <property type="entry name" value="Peptidase_M17"/>
    <property type="match status" value="1"/>
</dbReference>
<dbReference type="AlphaFoldDB" id="A0A804LQ88"/>
<evidence type="ECO:0000256" key="2">
    <source>
        <dbReference type="ARBA" id="ARBA00022438"/>
    </source>
</evidence>
<dbReference type="GO" id="GO:0005737">
    <property type="term" value="C:cytoplasm"/>
    <property type="evidence" value="ECO:0000318"/>
    <property type="project" value="GO_Central"/>
</dbReference>
<keyword evidence="3" id="KW-0645">Protease</keyword>
<dbReference type="GO" id="GO:0006508">
    <property type="term" value="P:proteolysis"/>
    <property type="evidence" value="ECO:0000318"/>
    <property type="project" value="GO_Central"/>
</dbReference>
<dbReference type="Proteomes" id="UP000007305">
    <property type="component" value="Chromosome 1"/>
</dbReference>
<evidence type="ECO:0000313" key="7">
    <source>
        <dbReference type="Proteomes" id="UP000007305"/>
    </source>
</evidence>
<dbReference type="InterPro" id="IPR043472">
    <property type="entry name" value="Macro_dom-like"/>
</dbReference>
<dbReference type="PANTHER" id="PTHR11963:SF23">
    <property type="entry name" value="CYTOSOL AMINOPEPTIDASE"/>
    <property type="match status" value="1"/>
</dbReference>
<keyword evidence="7" id="KW-1185">Reference proteome</keyword>
<dbReference type="InParanoid" id="A0A804LQ88"/>
<name>A0A804LQ88_MAIZE</name>
<keyword evidence="4" id="KW-0378">Hydrolase</keyword>
<evidence type="ECO:0007829" key="8">
    <source>
        <dbReference type="PeptideAtlas" id="A0A804LQ88"/>
    </source>
</evidence>
<dbReference type="InterPro" id="IPR000819">
    <property type="entry name" value="Peptidase_M17_C"/>
</dbReference>
<evidence type="ECO:0000259" key="5">
    <source>
        <dbReference type="Pfam" id="PF00883"/>
    </source>
</evidence>
<evidence type="ECO:0000256" key="4">
    <source>
        <dbReference type="ARBA" id="ARBA00022801"/>
    </source>
</evidence>
<dbReference type="Gramene" id="Zm00001eb028090_T001">
    <property type="protein sequence ID" value="Zm00001eb028090_P001"/>
    <property type="gene ID" value="Zm00001eb028090"/>
</dbReference>
<reference evidence="6" key="3">
    <citation type="submission" date="2021-05" db="UniProtKB">
        <authorList>
            <consortium name="EnsemblPlants"/>
        </authorList>
    </citation>
    <scope>IDENTIFICATION</scope>
    <source>
        <strain evidence="6">cv. B73</strain>
    </source>
</reference>
<keyword evidence="8" id="KW-1267">Proteomics identification</keyword>
<comment type="similarity">
    <text evidence="1">Belongs to the peptidase M17 family.</text>
</comment>
<reference evidence="7" key="1">
    <citation type="submission" date="2015-12" db="EMBL/GenBank/DDBJ databases">
        <title>Update maize B73 reference genome by single molecule sequencing technologies.</title>
        <authorList>
            <consortium name="Maize Genome Sequencing Project"/>
            <person name="Ware D."/>
        </authorList>
    </citation>
    <scope>NUCLEOTIDE SEQUENCE [LARGE SCALE GENOMIC DNA]</scope>
    <source>
        <strain evidence="7">cv. B73</strain>
    </source>
</reference>
<dbReference type="SUPFAM" id="SSF53187">
    <property type="entry name" value="Zn-dependent exopeptidases"/>
    <property type="match status" value="1"/>
</dbReference>
<reference evidence="6" key="2">
    <citation type="submission" date="2019-07" db="EMBL/GenBank/DDBJ databases">
        <authorList>
            <person name="Seetharam A."/>
            <person name="Woodhouse M."/>
            <person name="Cannon E."/>
        </authorList>
    </citation>
    <scope>NUCLEOTIDE SEQUENCE [LARGE SCALE GENOMIC DNA]</scope>
    <source>
        <strain evidence="6">cv. B73</strain>
    </source>
</reference>
<dbReference type="PRINTS" id="PR00481">
    <property type="entry name" value="LAMNOPPTDASE"/>
</dbReference>
<dbReference type="SUPFAM" id="SSF52949">
    <property type="entry name" value="Macro domain-like"/>
    <property type="match status" value="1"/>
</dbReference>
<sequence length="245" mass="25556">MSEATAEEDFTGKTGQSVVLRLAGQGFKRVGLIGLGQSAPSTVAASRGLGEELVNSPANVLTPAVLAEEASKIASTSSDVFTATVLDVEKCKELKMGSYLGVAAASTNPPHFIHLCYKPTDGNIKRKLAIVGKGLTFDSGGYNIKTGPGCNIELMKFDMGGSAAIFGAAKDLGQIKPPRVEVHFIVAACENMISGTGMRPGDIVTASNGKTIELMNAINGSFNTAQETAENPNERSLAHAALVRW</sequence>
<keyword evidence="2" id="KW-0031">Aminopeptidase</keyword>
<dbReference type="GO" id="GO:0030145">
    <property type="term" value="F:manganese ion binding"/>
    <property type="evidence" value="ECO:0007669"/>
    <property type="project" value="InterPro"/>
</dbReference>
<organism evidence="6 7">
    <name type="scientific">Zea mays</name>
    <name type="common">Maize</name>
    <dbReference type="NCBI Taxonomy" id="4577"/>
    <lineage>
        <taxon>Eukaryota</taxon>
        <taxon>Viridiplantae</taxon>
        <taxon>Streptophyta</taxon>
        <taxon>Embryophyta</taxon>
        <taxon>Tracheophyta</taxon>
        <taxon>Spermatophyta</taxon>
        <taxon>Magnoliopsida</taxon>
        <taxon>Liliopsida</taxon>
        <taxon>Poales</taxon>
        <taxon>Poaceae</taxon>
        <taxon>PACMAD clade</taxon>
        <taxon>Panicoideae</taxon>
        <taxon>Andropogonodae</taxon>
        <taxon>Andropogoneae</taxon>
        <taxon>Tripsacinae</taxon>
        <taxon>Zea</taxon>
    </lineage>
</organism>
<evidence type="ECO:0000313" key="6">
    <source>
        <dbReference type="EnsemblPlants" id="Zm00001eb028090_P001"/>
    </source>
</evidence>
<dbReference type="Gene3D" id="3.40.630.10">
    <property type="entry name" value="Zn peptidases"/>
    <property type="match status" value="1"/>
</dbReference>
<accession>A0A804LQ88</accession>
<protein>
    <recommendedName>
        <fullName evidence="5">Cytosol aminopeptidase domain-containing protein</fullName>
    </recommendedName>
</protein>
<dbReference type="GO" id="GO:0070006">
    <property type="term" value="F:metalloaminopeptidase activity"/>
    <property type="evidence" value="ECO:0007669"/>
    <property type="project" value="InterPro"/>
</dbReference>
<proteinExistence type="evidence at protein level"/>
<dbReference type="PANTHER" id="PTHR11963">
    <property type="entry name" value="LEUCINE AMINOPEPTIDASE-RELATED"/>
    <property type="match status" value="1"/>
</dbReference>
<dbReference type="EnsemblPlants" id="Zm00001eb028090_T001">
    <property type="protein sequence ID" value="Zm00001eb028090_P001"/>
    <property type="gene ID" value="Zm00001eb028090"/>
</dbReference>
<feature type="domain" description="Cytosol aminopeptidase" evidence="5">
    <location>
        <begin position="52"/>
        <end position="216"/>
    </location>
</feature>